<dbReference type="Proteomes" id="UP001501094">
    <property type="component" value="Unassembled WGS sequence"/>
</dbReference>
<dbReference type="EC" id="3.2.1.52" evidence="3"/>
<feature type="compositionally biased region" description="Low complexity" evidence="6">
    <location>
        <begin position="361"/>
        <end position="371"/>
    </location>
</feature>
<keyword evidence="10" id="KW-1185">Reference proteome</keyword>
<comment type="catalytic activity">
    <reaction evidence="1">
        <text>Hydrolysis of terminal non-reducing N-acetyl-D-hexosamine residues in N-acetyl-beta-D-hexosaminides.</text>
        <dbReference type="EC" id="3.2.1.52"/>
    </reaction>
</comment>
<dbReference type="InterPro" id="IPR015882">
    <property type="entry name" value="HEX_bac_N"/>
</dbReference>
<gene>
    <name evidence="9" type="ORF">GCM10009751_17920</name>
</gene>
<proteinExistence type="inferred from homology"/>
<dbReference type="Pfam" id="PF02838">
    <property type="entry name" value="Glyco_hydro_20b"/>
    <property type="match status" value="1"/>
</dbReference>
<evidence type="ECO:0000256" key="2">
    <source>
        <dbReference type="ARBA" id="ARBA00006285"/>
    </source>
</evidence>
<dbReference type="Gene3D" id="3.20.20.80">
    <property type="entry name" value="Glycosidases"/>
    <property type="match status" value="2"/>
</dbReference>
<dbReference type="InterPro" id="IPR015883">
    <property type="entry name" value="Glyco_hydro_20_cat"/>
</dbReference>
<dbReference type="CDD" id="cd06568">
    <property type="entry name" value="GH20_SpHex_like"/>
    <property type="match status" value="1"/>
</dbReference>
<dbReference type="Pfam" id="PF00728">
    <property type="entry name" value="Glyco_hydro_20"/>
    <property type="match status" value="2"/>
</dbReference>
<accession>A0ABN2NBM0</accession>
<dbReference type="EMBL" id="BAAANL010000003">
    <property type="protein sequence ID" value="GAA1860705.1"/>
    <property type="molecule type" value="Genomic_DNA"/>
</dbReference>
<dbReference type="PANTHER" id="PTHR22600:SF57">
    <property type="entry name" value="BETA-N-ACETYLHEXOSAMINIDASE"/>
    <property type="match status" value="1"/>
</dbReference>
<organism evidence="9 10">
    <name type="scientific">Myceligenerans crystallogenes</name>
    <dbReference type="NCBI Taxonomy" id="316335"/>
    <lineage>
        <taxon>Bacteria</taxon>
        <taxon>Bacillati</taxon>
        <taxon>Actinomycetota</taxon>
        <taxon>Actinomycetes</taxon>
        <taxon>Micrococcales</taxon>
        <taxon>Promicromonosporaceae</taxon>
        <taxon>Myceligenerans</taxon>
    </lineage>
</organism>
<dbReference type="PANTHER" id="PTHR22600">
    <property type="entry name" value="BETA-HEXOSAMINIDASE"/>
    <property type="match status" value="1"/>
</dbReference>
<comment type="caution">
    <text evidence="9">The sequence shown here is derived from an EMBL/GenBank/DDBJ whole genome shotgun (WGS) entry which is preliminary data.</text>
</comment>
<feature type="region of interest" description="Disordered" evidence="6">
    <location>
        <begin position="347"/>
        <end position="379"/>
    </location>
</feature>
<protein>
    <recommendedName>
        <fullName evidence="3">beta-N-acetylhexosaminidase</fullName>
        <ecNumber evidence="3">3.2.1.52</ecNumber>
    </recommendedName>
</protein>
<keyword evidence="5" id="KW-0326">Glycosidase</keyword>
<dbReference type="SUPFAM" id="SSF55545">
    <property type="entry name" value="beta-N-acetylhexosaminidase-like domain"/>
    <property type="match status" value="1"/>
</dbReference>
<reference evidence="9 10" key="1">
    <citation type="journal article" date="2019" name="Int. J. Syst. Evol. Microbiol.">
        <title>The Global Catalogue of Microorganisms (GCM) 10K type strain sequencing project: providing services to taxonomists for standard genome sequencing and annotation.</title>
        <authorList>
            <consortium name="The Broad Institute Genomics Platform"/>
            <consortium name="The Broad Institute Genome Sequencing Center for Infectious Disease"/>
            <person name="Wu L."/>
            <person name="Ma J."/>
        </authorList>
    </citation>
    <scope>NUCLEOTIDE SEQUENCE [LARGE SCALE GENOMIC DNA]</scope>
    <source>
        <strain evidence="9 10">JCM 14326</strain>
    </source>
</reference>
<feature type="domain" description="Glycoside hydrolase family 20 catalytic" evidence="7">
    <location>
        <begin position="434"/>
        <end position="547"/>
    </location>
</feature>
<feature type="region of interest" description="Disordered" evidence="6">
    <location>
        <begin position="401"/>
        <end position="429"/>
    </location>
</feature>
<evidence type="ECO:0000313" key="10">
    <source>
        <dbReference type="Proteomes" id="UP001501094"/>
    </source>
</evidence>
<feature type="compositionally biased region" description="Low complexity" evidence="6">
    <location>
        <begin position="401"/>
        <end position="422"/>
    </location>
</feature>
<feature type="domain" description="Beta-hexosaminidase bacterial type N-terminal" evidence="8">
    <location>
        <begin position="9"/>
        <end position="134"/>
    </location>
</feature>
<evidence type="ECO:0000313" key="9">
    <source>
        <dbReference type="EMBL" id="GAA1860705.1"/>
    </source>
</evidence>
<dbReference type="PRINTS" id="PR00738">
    <property type="entry name" value="GLHYDRLASE20"/>
</dbReference>
<feature type="domain" description="Glycoside hydrolase family 20 catalytic" evidence="7">
    <location>
        <begin position="138"/>
        <end position="304"/>
    </location>
</feature>
<evidence type="ECO:0000256" key="5">
    <source>
        <dbReference type="ARBA" id="ARBA00023295"/>
    </source>
</evidence>
<evidence type="ECO:0000259" key="7">
    <source>
        <dbReference type="Pfam" id="PF00728"/>
    </source>
</evidence>
<name>A0ABN2NBM0_9MICO</name>
<comment type="similarity">
    <text evidence="2">Belongs to the glycosyl hydrolase 20 family.</text>
</comment>
<dbReference type="Gene3D" id="3.30.379.10">
    <property type="entry name" value="Chitobiase/beta-hexosaminidase domain 2-like"/>
    <property type="match status" value="1"/>
</dbReference>
<dbReference type="InterPro" id="IPR025705">
    <property type="entry name" value="Beta_hexosaminidase_sua/sub"/>
</dbReference>
<evidence type="ECO:0000256" key="6">
    <source>
        <dbReference type="SAM" id="MobiDB-lite"/>
    </source>
</evidence>
<dbReference type="InterPro" id="IPR017853">
    <property type="entry name" value="GH"/>
</dbReference>
<dbReference type="RefSeq" id="WP_344101752.1">
    <property type="nucleotide sequence ID" value="NZ_BAAANL010000003.1"/>
</dbReference>
<dbReference type="InterPro" id="IPR029018">
    <property type="entry name" value="Hex-like_dom2"/>
</dbReference>
<dbReference type="SUPFAM" id="SSF51445">
    <property type="entry name" value="(Trans)glycosidases"/>
    <property type="match status" value="2"/>
</dbReference>
<evidence type="ECO:0000256" key="3">
    <source>
        <dbReference type="ARBA" id="ARBA00012663"/>
    </source>
</evidence>
<evidence type="ECO:0000256" key="4">
    <source>
        <dbReference type="ARBA" id="ARBA00022801"/>
    </source>
</evidence>
<keyword evidence="4" id="KW-0378">Hydrolase</keyword>
<evidence type="ECO:0000256" key="1">
    <source>
        <dbReference type="ARBA" id="ARBA00001231"/>
    </source>
</evidence>
<evidence type="ECO:0000259" key="8">
    <source>
        <dbReference type="Pfam" id="PF02838"/>
    </source>
</evidence>
<sequence>MTANDVTAAIIPAPVRVERGAGAADLRRARVVAPGLEDLPALAAELLRPAGVAFPAAGSAAPGTPIELRADAAAGPPSSANPERYTLTVTGDGVTVRAPGRAGLLHGLRTLRQLAGAAQAAGRPGEIPALTVTDEPRYGWRGLSLDVARHFFGPADLRAVVDLLGHYKFNRLGLHLTDDQGWRLEIPSRPELVARSSGTAVGGDPGGYLSVTDYAELQEYAAARGVVVVPEIDLPGHVNAATHAYGELNPGGLPTEAYEGIEVGFSRLHLGLPATEPFLRDVLGDVARMTRGPWVHFGGDEVHTMPPGEYREFVRLCQEIVGAAGKTPAAWQEAAGAGHGDTDAAATAMAATGGPGGPGTTAGTTPGAAAAGSGGAAGAAAHARSGGAAAAQAAAAGSGGTVTAQAAPGGSTTTAAAPRSAGVLEQDPAASPVRAGTVLHYWDSRAGSAAFVRAAEAGGRFVMAPAERTYLDMKYTPDHPLGLVWAGCVELRDSYEWDPAAVVGGLPAEAIDGVSACVWTETLRTRDELFSMLLPRLAAVAECAWTPQEHKDWESFRARVATEAVTWRRDGSAFHPTPQVDW</sequence>